<dbReference type="GeneID" id="37014968"/>
<evidence type="ECO:0000256" key="2">
    <source>
        <dbReference type="SAM" id="MobiDB-lite"/>
    </source>
</evidence>
<evidence type="ECO:0000313" key="3">
    <source>
        <dbReference type="EMBL" id="PWN18672.1"/>
    </source>
</evidence>
<dbReference type="PANTHER" id="PTHR31027:SF2">
    <property type="entry name" value="LEBERCILIN DOMAIN-CONTAINING PROTEIN"/>
    <property type="match status" value="1"/>
</dbReference>
<feature type="compositionally biased region" description="Low complexity" evidence="2">
    <location>
        <begin position="1"/>
        <end position="14"/>
    </location>
</feature>
<organism evidence="3 4">
    <name type="scientific">Pseudomicrostroma glucosiphilum</name>
    <dbReference type="NCBI Taxonomy" id="1684307"/>
    <lineage>
        <taxon>Eukaryota</taxon>
        <taxon>Fungi</taxon>
        <taxon>Dikarya</taxon>
        <taxon>Basidiomycota</taxon>
        <taxon>Ustilaginomycotina</taxon>
        <taxon>Exobasidiomycetes</taxon>
        <taxon>Microstromatales</taxon>
        <taxon>Microstromatales incertae sedis</taxon>
        <taxon>Pseudomicrostroma</taxon>
    </lineage>
</organism>
<gene>
    <name evidence="3" type="ORF">BCV69DRAFT_284969</name>
</gene>
<dbReference type="EMBL" id="KZ819335">
    <property type="protein sequence ID" value="PWN18672.1"/>
    <property type="molecule type" value="Genomic_DNA"/>
</dbReference>
<evidence type="ECO:0000256" key="1">
    <source>
        <dbReference type="SAM" id="Coils"/>
    </source>
</evidence>
<feature type="region of interest" description="Disordered" evidence="2">
    <location>
        <begin position="286"/>
        <end position="305"/>
    </location>
</feature>
<dbReference type="Proteomes" id="UP000245942">
    <property type="component" value="Unassembled WGS sequence"/>
</dbReference>
<proteinExistence type="predicted"/>
<protein>
    <recommendedName>
        <fullName evidence="5">Nuclear segregation protein Bfr1</fullName>
    </recommendedName>
</protein>
<feature type="compositionally biased region" description="Basic and acidic residues" evidence="2">
    <location>
        <begin position="20"/>
        <end position="30"/>
    </location>
</feature>
<feature type="compositionally biased region" description="Polar residues" evidence="2">
    <location>
        <begin position="69"/>
        <end position="86"/>
    </location>
</feature>
<keyword evidence="1" id="KW-0175">Coiled coil</keyword>
<dbReference type="STRING" id="1684307.A0A316TZS4"/>
<feature type="coiled-coil region" evidence="1">
    <location>
        <begin position="186"/>
        <end position="232"/>
    </location>
</feature>
<dbReference type="GO" id="GO:0042175">
    <property type="term" value="C:nuclear outer membrane-endoplasmic reticulum membrane network"/>
    <property type="evidence" value="ECO:0007669"/>
    <property type="project" value="TreeGrafter"/>
</dbReference>
<feature type="compositionally biased region" description="Low complexity" evidence="2">
    <location>
        <begin position="337"/>
        <end position="352"/>
    </location>
</feature>
<feature type="compositionally biased region" description="Basic and acidic residues" evidence="2">
    <location>
        <begin position="355"/>
        <end position="367"/>
    </location>
</feature>
<dbReference type="InterPro" id="IPR039604">
    <property type="entry name" value="Bfr1"/>
</dbReference>
<name>A0A316TZS4_9BASI</name>
<feature type="region of interest" description="Disordered" evidence="2">
    <location>
        <begin position="1"/>
        <end position="93"/>
    </location>
</feature>
<feature type="compositionally biased region" description="Low complexity" evidence="2">
    <location>
        <begin position="500"/>
        <end position="513"/>
    </location>
</feature>
<feature type="region of interest" description="Disordered" evidence="2">
    <location>
        <begin position="494"/>
        <end position="522"/>
    </location>
</feature>
<dbReference type="PANTHER" id="PTHR31027">
    <property type="entry name" value="NUCLEAR SEGREGATION PROTEIN BFR1"/>
    <property type="match status" value="1"/>
</dbReference>
<evidence type="ECO:0000313" key="4">
    <source>
        <dbReference type="Proteomes" id="UP000245942"/>
    </source>
</evidence>
<dbReference type="OrthoDB" id="204883at2759"/>
<keyword evidence="4" id="KW-1185">Reference proteome</keyword>
<dbReference type="RefSeq" id="XP_025345832.1">
    <property type="nucleotide sequence ID" value="XM_025493234.1"/>
</dbReference>
<feature type="compositionally biased region" description="Basic residues" evidence="2">
    <location>
        <begin position="395"/>
        <end position="407"/>
    </location>
</feature>
<feature type="compositionally biased region" description="Low complexity" evidence="2">
    <location>
        <begin position="423"/>
        <end position="434"/>
    </location>
</feature>
<dbReference type="AlphaFoldDB" id="A0A316TZS4"/>
<accession>A0A316TZS4</accession>
<evidence type="ECO:0008006" key="5">
    <source>
        <dbReference type="Google" id="ProtNLM"/>
    </source>
</evidence>
<feature type="region of interest" description="Disordered" evidence="2">
    <location>
        <begin position="337"/>
        <end position="437"/>
    </location>
</feature>
<dbReference type="GO" id="GO:1990904">
    <property type="term" value="C:ribonucleoprotein complex"/>
    <property type="evidence" value="ECO:0007669"/>
    <property type="project" value="TreeGrafter"/>
</dbReference>
<feature type="compositionally biased region" description="Basic and acidic residues" evidence="2">
    <location>
        <begin position="41"/>
        <end position="63"/>
    </location>
</feature>
<sequence length="522" mass="56571">MSADAATTTPAANGNGNGTHAKEASDKKYNVEIAKMPGAHGKPDKAHHDAEMDRLKKEIDKVQAEVNEVRSSLSGGGPSANTPQGQRRQKLRAELDELRGAQAGVKGSRGKVLDELKLLQESTNKKVKDLQASRAKSPYKTLADIDAAIARLNAQVESGSLKIVEEKRALAEITNLRKSKRNVEAFEAQQKTIDQDRAKIDELRKSLDSPEGKKLSERYDVIKKELDEIQADFDKTAGSRSKLIEKRTQLSSQLDDLYGERRERNSAYREAHDAWYARSQAEREKRLEAQRAQKKEDEERKRKEQEAIMREEAAMPAFAQEIEDCDVLIAYFSGGSATSATKTSSTAASTAKDLPGTKKLEPRKIETDTSAFGQAIKKKGSDADDADSYYVGGGKKGKGKGGNKKNKGVPLALGESPSEDASEATAAAPASGKSSELRVPVGHLSALLSLSIPPPSSSADIPRVVENLKLKKRYFVENQDSKTRARIEEVEKKLGKASLAEGESAAPTATATTGGEGEEVKA</sequence>
<dbReference type="GO" id="GO:0005783">
    <property type="term" value="C:endoplasmic reticulum"/>
    <property type="evidence" value="ECO:0007669"/>
    <property type="project" value="TreeGrafter"/>
</dbReference>
<reference evidence="3 4" key="1">
    <citation type="journal article" date="2018" name="Mol. Biol. Evol.">
        <title>Broad Genomic Sampling Reveals a Smut Pathogenic Ancestry of the Fungal Clade Ustilaginomycotina.</title>
        <authorList>
            <person name="Kijpornyongpan T."/>
            <person name="Mondo S.J."/>
            <person name="Barry K."/>
            <person name="Sandor L."/>
            <person name="Lee J."/>
            <person name="Lipzen A."/>
            <person name="Pangilinan J."/>
            <person name="LaButti K."/>
            <person name="Hainaut M."/>
            <person name="Henrissat B."/>
            <person name="Grigoriev I.V."/>
            <person name="Spatafora J.W."/>
            <person name="Aime M.C."/>
        </authorList>
    </citation>
    <scope>NUCLEOTIDE SEQUENCE [LARGE SCALE GENOMIC DNA]</scope>
    <source>
        <strain evidence="3 4">MCA 4718</strain>
    </source>
</reference>
<dbReference type="GO" id="GO:0008298">
    <property type="term" value="P:intracellular mRNA localization"/>
    <property type="evidence" value="ECO:0007669"/>
    <property type="project" value="TreeGrafter"/>
</dbReference>
<dbReference type="GO" id="GO:0003729">
    <property type="term" value="F:mRNA binding"/>
    <property type="evidence" value="ECO:0007669"/>
    <property type="project" value="TreeGrafter"/>
</dbReference>